<protein>
    <submittedName>
        <fullName evidence="2">DUF397 domain-containing protein</fullName>
    </submittedName>
</protein>
<gene>
    <name evidence="2" type="ORF">V2S66_30605</name>
</gene>
<dbReference type="RefSeq" id="WP_330800003.1">
    <property type="nucleotide sequence ID" value="NZ_JAZEWV010000043.1"/>
</dbReference>
<name>A0ABU7PKE4_9ACTN</name>
<dbReference type="EMBL" id="JAZEWV010000043">
    <property type="protein sequence ID" value="MEE4546299.1"/>
    <property type="molecule type" value="Genomic_DNA"/>
</dbReference>
<evidence type="ECO:0000313" key="3">
    <source>
        <dbReference type="Proteomes" id="UP001344658"/>
    </source>
</evidence>
<evidence type="ECO:0000259" key="1">
    <source>
        <dbReference type="Pfam" id="PF04149"/>
    </source>
</evidence>
<keyword evidence="3" id="KW-1185">Reference proteome</keyword>
<comment type="caution">
    <text evidence="2">The sequence shown here is derived from an EMBL/GenBank/DDBJ whole genome shotgun (WGS) entry which is preliminary data.</text>
</comment>
<reference evidence="2 3" key="1">
    <citation type="submission" date="2023-12" db="EMBL/GenBank/DDBJ databases">
        <title>Streptomyces sp. V4-01.</title>
        <authorList>
            <person name="Somphong A."/>
            <person name="Phongsopitanun W."/>
        </authorList>
    </citation>
    <scope>NUCLEOTIDE SEQUENCE [LARGE SCALE GENOMIC DNA]</scope>
    <source>
        <strain evidence="2 3">V4-01</strain>
    </source>
</reference>
<proteinExistence type="predicted"/>
<dbReference type="Proteomes" id="UP001344658">
    <property type="component" value="Unassembled WGS sequence"/>
</dbReference>
<accession>A0ABU7PKE4</accession>
<sequence length="66" mass="7085">MSDPQKWFKSSYSGSDGGDRAEIAAHSAAIHVRDPQAPQGPTLAFTPEAWAEFTAYATASARTSER</sequence>
<feature type="domain" description="DUF397" evidence="1">
    <location>
        <begin position="6"/>
        <end position="57"/>
    </location>
</feature>
<dbReference type="InterPro" id="IPR007278">
    <property type="entry name" value="DUF397"/>
</dbReference>
<evidence type="ECO:0000313" key="2">
    <source>
        <dbReference type="EMBL" id="MEE4546299.1"/>
    </source>
</evidence>
<dbReference type="Pfam" id="PF04149">
    <property type="entry name" value="DUF397"/>
    <property type="match status" value="1"/>
</dbReference>
<organism evidence="2 3">
    <name type="scientific">Actinacidiphila polyblastidii</name>
    <dbReference type="NCBI Taxonomy" id="3110430"/>
    <lineage>
        <taxon>Bacteria</taxon>
        <taxon>Bacillati</taxon>
        <taxon>Actinomycetota</taxon>
        <taxon>Actinomycetes</taxon>
        <taxon>Kitasatosporales</taxon>
        <taxon>Streptomycetaceae</taxon>
        <taxon>Actinacidiphila</taxon>
    </lineage>
</organism>